<name>A0ACB6ZPA2_THEGA</name>
<reference evidence="1" key="2">
    <citation type="journal article" date="2020" name="Nat. Commun.">
        <title>Large-scale genome sequencing of mycorrhizal fungi provides insights into the early evolution of symbiotic traits.</title>
        <authorList>
            <person name="Miyauchi S."/>
            <person name="Kiss E."/>
            <person name="Kuo A."/>
            <person name="Drula E."/>
            <person name="Kohler A."/>
            <person name="Sanchez-Garcia M."/>
            <person name="Morin E."/>
            <person name="Andreopoulos B."/>
            <person name="Barry K.W."/>
            <person name="Bonito G."/>
            <person name="Buee M."/>
            <person name="Carver A."/>
            <person name="Chen C."/>
            <person name="Cichocki N."/>
            <person name="Clum A."/>
            <person name="Culley D."/>
            <person name="Crous P.W."/>
            <person name="Fauchery L."/>
            <person name="Girlanda M."/>
            <person name="Hayes R.D."/>
            <person name="Keri Z."/>
            <person name="LaButti K."/>
            <person name="Lipzen A."/>
            <person name="Lombard V."/>
            <person name="Magnuson J."/>
            <person name="Maillard F."/>
            <person name="Murat C."/>
            <person name="Nolan M."/>
            <person name="Ohm R.A."/>
            <person name="Pangilinan J."/>
            <person name="Pereira M.F."/>
            <person name="Perotto S."/>
            <person name="Peter M."/>
            <person name="Pfister S."/>
            <person name="Riley R."/>
            <person name="Sitrit Y."/>
            <person name="Stielow J.B."/>
            <person name="Szollosi G."/>
            <person name="Zifcakova L."/>
            <person name="Stursova M."/>
            <person name="Spatafora J.W."/>
            <person name="Tedersoo L."/>
            <person name="Vaario L.M."/>
            <person name="Yamada A."/>
            <person name="Yan M."/>
            <person name="Wang P."/>
            <person name="Xu J."/>
            <person name="Bruns T."/>
            <person name="Baldrian P."/>
            <person name="Vilgalys R."/>
            <person name="Dunand C."/>
            <person name="Henrissat B."/>
            <person name="Grigoriev I.V."/>
            <person name="Hibbett D."/>
            <person name="Nagy L.G."/>
            <person name="Martin F.M."/>
        </authorList>
    </citation>
    <scope>NUCLEOTIDE SEQUENCE</scope>
    <source>
        <strain evidence="1">P2</strain>
    </source>
</reference>
<gene>
    <name evidence="1" type="ORF">BDM02DRAFT_810756</name>
</gene>
<accession>A0ACB6ZPA2</accession>
<organism evidence="1 2">
    <name type="scientific">Thelephora ganbajun</name>
    <name type="common">Ganba fungus</name>
    <dbReference type="NCBI Taxonomy" id="370292"/>
    <lineage>
        <taxon>Eukaryota</taxon>
        <taxon>Fungi</taxon>
        <taxon>Dikarya</taxon>
        <taxon>Basidiomycota</taxon>
        <taxon>Agaricomycotina</taxon>
        <taxon>Agaricomycetes</taxon>
        <taxon>Thelephorales</taxon>
        <taxon>Thelephoraceae</taxon>
        <taxon>Thelephora</taxon>
    </lineage>
</organism>
<sequence length="999" mass="111665">MSKRPMPHLDDHKPGKRKNPGQSVNQMKTWQVLARDIPIYFKKQPPLDPELFVYVQVAMLWPNQGKASLMDVRLTEAKMKSARFHAFFTGDCTGFFRSVKQTDMLCLYLSDATVHQVEEQCKQNTLNLPFTLSYDKRCRVKYVERGMMGRSVTFPTTEEKLAAQAKEKRRPLARKETPPFVPGGELLESGPAPLNGVTEVPLRPDTAPAEIASLPGDRCPTPQPEGMRRAKPHRKKKRNPQREGEEVTKLQQPSGPPPDDPDPAMDPGDAKATPSNNPGDGPPPPNREIIDLTIKEESHPGTPIPPAQAPESKNEGPAGLKAGWGSFLPLNEISSSTDTRKLYSTIGVVTSARAVTETRTKELSQRVHLSDPSCPSRDNPTENPMGHGITMFAKRYKEWLPSPKQGHILILKGIKQVKNNQFGDHGSVVFGDKLKWAIYDPVIESVTHGDLGDAPRESGADDGRGAVIKPFYEPEPGDLLYCKRLSEWWKAVEGNRAEECDTAAQCGNVTARKMSQRTHRLISETDHESEPSGYFDCTVQVLNGFKNDNSVYSLYVTDFTKNRALANNDKWPKSRNGTVLKIEMWDAAAARGPSLKNKGYYRLENCRMLNQDSYLQAKLVEPKIRELSKEDEKDMADPKFAELLKREVEFEKGNGVPLTLENAPDESFFNCIVELLDRTNDGSDVFLHVTDYTLVPEIFKSVLSQGPKFEHLKGRVVKVRIRGSLAERASNMPMINSYYLLEKLRFWQTGETWACDIKDGHGYIQKLNPANAEHNGMAEVKRRRKELGSSVTGSDTTSRAHSLTTDPREKPLEAGTGITAGRPVEPLPMVSVLPPKQKLPTCFEVKARILDFYPINLDEEGCLLRVCGDCKNLIPKTAESCLGCSSLTHQAPVVFRYTLLFILGAENGEELVATAGSIDNGLTSGINGQDEDDALHQLKTVLKPLVGNLFEIHKHWLRQEETDLQPDTPFANFKLNAWEEERDEKETVVRYAVQDIITL</sequence>
<evidence type="ECO:0000313" key="1">
    <source>
        <dbReference type="EMBL" id="KAF9651467.1"/>
    </source>
</evidence>
<reference evidence="1" key="1">
    <citation type="submission" date="2019-10" db="EMBL/GenBank/DDBJ databases">
        <authorList>
            <consortium name="DOE Joint Genome Institute"/>
            <person name="Kuo A."/>
            <person name="Miyauchi S."/>
            <person name="Kiss E."/>
            <person name="Drula E."/>
            <person name="Kohler A."/>
            <person name="Sanchez-Garcia M."/>
            <person name="Andreopoulos B."/>
            <person name="Barry K.W."/>
            <person name="Bonito G."/>
            <person name="Buee M."/>
            <person name="Carver A."/>
            <person name="Chen C."/>
            <person name="Cichocki N."/>
            <person name="Clum A."/>
            <person name="Culley D."/>
            <person name="Crous P.W."/>
            <person name="Fauchery L."/>
            <person name="Girlanda M."/>
            <person name="Hayes R."/>
            <person name="Keri Z."/>
            <person name="Labutti K."/>
            <person name="Lipzen A."/>
            <person name="Lombard V."/>
            <person name="Magnuson J."/>
            <person name="Maillard F."/>
            <person name="Morin E."/>
            <person name="Murat C."/>
            <person name="Nolan M."/>
            <person name="Ohm R."/>
            <person name="Pangilinan J."/>
            <person name="Pereira M."/>
            <person name="Perotto S."/>
            <person name="Peter M."/>
            <person name="Riley R."/>
            <person name="Sitrit Y."/>
            <person name="Stielow B."/>
            <person name="Szollosi G."/>
            <person name="Zifcakova L."/>
            <person name="Stursova M."/>
            <person name="Spatafora J.W."/>
            <person name="Tedersoo L."/>
            <person name="Vaario L.-M."/>
            <person name="Yamada A."/>
            <person name="Yan M."/>
            <person name="Wang P."/>
            <person name="Xu J."/>
            <person name="Bruns T."/>
            <person name="Baldrian P."/>
            <person name="Vilgalys R."/>
            <person name="Henrissat B."/>
            <person name="Grigoriev I.V."/>
            <person name="Hibbett D."/>
            <person name="Nagy L.G."/>
            <person name="Martin F.M."/>
        </authorList>
    </citation>
    <scope>NUCLEOTIDE SEQUENCE</scope>
    <source>
        <strain evidence="1">P2</strain>
    </source>
</reference>
<proteinExistence type="predicted"/>
<dbReference type="EMBL" id="MU117975">
    <property type="protein sequence ID" value="KAF9651467.1"/>
    <property type="molecule type" value="Genomic_DNA"/>
</dbReference>
<keyword evidence="2" id="KW-1185">Reference proteome</keyword>
<evidence type="ECO:0000313" key="2">
    <source>
        <dbReference type="Proteomes" id="UP000886501"/>
    </source>
</evidence>
<comment type="caution">
    <text evidence="1">The sequence shown here is derived from an EMBL/GenBank/DDBJ whole genome shotgun (WGS) entry which is preliminary data.</text>
</comment>
<dbReference type="Proteomes" id="UP000886501">
    <property type="component" value="Unassembled WGS sequence"/>
</dbReference>
<protein>
    <submittedName>
        <fullName evidence="1">Uncharacterized protein</fullName>
    </submittedName>
</protein>